<protein>
    <submittedName>
        <fullName evidence="1">Uncharacterized protein</fullName>
    </submittedName>
</protein>
<proteinExistence type="predicted"/>
<evidence type="ECO:0000313" key="1">
    <source>
        <dbReference type="EMBL" id="GAJ01405.1"/>
    </source>
</evidence>
<feature type="non-terminal residue" evidence="1">
    <location>
        <position position="1"/>
    </location>
</feature>
<gene>
    <name evidence="1" type="ORF">S12H4_28025</name>
</gene>
<sequence length="107" mass="12540">DAKLEDNKTNAQFLIDFRHKKDMRKSKPRFYGTISSPRQFEDLVTMSLAITCFNMVQNHVEPTTDEILCKIHELIKWKKDDVCHLVQLLARDVKIRRAELLLGALKE</sequence>
<reference evidence="1" key="1">
    <citation type="journal article" date="2014" name="Front. Microbiol.">
        <title>High frequency of phylogenetically diverse reductive dehalogenase-homologous genes in deep subseafloor sedimentary metagenomes.</title>
        <authorList>
            <person name="Kawai M."/>
            <person name="Futagami T."/>
            <person name="Toyoda A."/>
            <person name="Takaki Y."/>
            <person name="Nishi S."/>
            <person name="Hori S."/>
            <person name="Arai W."/>
            <person name="Tsubouchi T."/>
            <person name="Morono Y."/>
            <person name="Uchiyama I."/>
            <person name="Ito T."/>
            <person name="Fujiyama A."/>
            <person name="Inagaki F."/>
            <person name="Takami H."/>
        </authorList>
    </citation>
    <scope>NUCLEOTIDE SEQUENCE</scope>
    <source>
        <strain evidence="1">Expedition CK06-06</strain>
    </source>
</reference>
<dbReference type="EMBL" id="BARW01016044">
    <property type="protein sequence ID" value="GAJ01405.1"/>
    <property type="molecule type" value="Genomic_DNA"/>
</dbReference>
<name>X1V892_9ZZZZ</name>
<organism evidence="1">
    <name type="scientific">marine sediment metagenome</name>
    <dbReference type="NCBI Taxonomy" id="412755"/>
    <lineage>
        <taxon>unclassified sequences</taxon>
        <taxon>metagenomes</taxon>
        <taxon>ecological metagenomes</taxon>
    </lineage>
</organism>
<accession>X1V892</accession>
<dbReference type="AlphaFoldDB" id="X1V892"/>
<comment type="caution">
    <text evidence="1">The sequence shown here is derived from an EMBL/GenBank/DDBJ whole genome shotgun (WGS) entry which is preliminary data.</text>
</comment>